<evidence type="ECO:0008006" key="3">
    <source>
        <dbReference type="Google" id="ProtNLM"/>
    </source>
</evidence>
<sequence length="117" mass="12916">MYSTLLTGLYGGAVGSTVALQQEGPGFDSWPFSLCMRGFSPGTLASSHRMVVCVLPCDGLVTLPPAHRLLERSSLLVQRSVKSTSLECEQLWFQLHLKARGDSRTPENFSTDGERWR</sequence>
<reference evidence="1 2" key="1">
    <citation type="submission" date="2021-06" db="EMBL/GenBank/DDBJ databases">
        <authorList>
            <person name="Palmer J.M."/>
        </authorList>
    </citation>
    <scope>NUCLEOTIDE SEQUENCE [LARGE SCALE GENOMIC DNA]</scope>
    <source>
        <strain evidence="1 2">AS_MEX2019</strain>
        <tissue evidence="1">Muscle</tissue>
    </source>
</reference>
<proteinExistence type="predicted"/>
<accession>A0ABV0YSW1</accession>
<keyword evidence="2" id="KW-1185">Reference proteome</keyword>
<gene>
    <name evidence="1" type="ORF">AMECASPLE_028883</name>
</gene>
<organism evidence="1 2">
    <name type="scientific">Ameca splendens</name>
    <dbReference type="NCBI Taxonomy" id="208324"/>
    <lineage>
        <taxon>Eukaryota</taxon>
        <taxon>Metazoa</taxon>
        <taxon>Chordata</taxon>
        <taxon>Craniata</taxon>
        <taxon>Vertebrata</taxon>
        <taxon>Euteleostomi</taxon>
        <taxon>Actinopterygii</taxon>
        <taxon>Neopterygii</taxon>
        <taxon>Teleostei</taxon>
        <taxon>Neoteleostei</taxon>
        <taxon>Acanthomorphata</taxon>
        <taxon>Ovalentaria</taxon>
        <taxon>Atherinomorphae</taxon>
        <taxon>Cyprinodontiformes</taxon>
        <taxon>Goodeidae</taxon>
        <taxon>Ameca</taxon>
    </lineage>
</organism>
<evidence type="ECO:0000313" key="2">
    <source>
        <dbReference type="Proteomes" id="UP001469553"/>
    </source>
</evidence>
<comment type="caution">
    <text evidence="1">The sequence shown here is derived from an EMBL/GenBank/DDBJ whole genome shotgun (WGS) entry which is preliminary data.</text>
</comment>
<evidence type="ECO:0000313" key="1">
    <source>
        <dbReference type="EMBL" id="MEQ2296876.1"/>
    </source>
</evidence>
<protein>
    <recommendedName>
        <fullName evidence="3">Secreted protein</fullName>
    </recommendedName>
</protein>
<dbReference type="EMBL" id="JAHRIP010040857">
    <property type="protein sequence ID" value="MEQ2296876.1"/>
    <property type="molecule type" value="Genomic_DNA"/>
</dbReference>
<name>A0ABV0YSW1_9TELE</name>
<dbReference type="Proteomes" id="UP001469553">
    <property type="component" value="Unassembled WGS sequence"/>
</dbReference>